<dbReference type="STRING" id="1562970.ING2E5B_0301"/>
<feature type="domain" description="Glycosyltransferase 2-like" evidence="2">
    <location>
        <begin position="61"/>
        <end position="176"/>
    </location>
</feature>
<dbReference type="Proteomes" id="UP000032417">
    <property type="component" value="Chromosome 1"/>
</dbReference>
<dbReference type="InterPro" id="IPR029044">
    <property type="entry name" value="Nucleotide-diphossugar_trans"/>
</dbReference>
<keyword evidence="4" id="KW-1185">Reference proteome</keyword>
<keyword evidence="1" id="KW-0812">Transmembrane</keyword>
<evidence type="ECO:0000313" key="3">
    <source>
        <dbReference type="EMBL" id="CEA15070.1"/>
    </source>
</evidence>
<dbReference type="SUPFAM" id="SSF53448">
    <property type="entry name" value="Nucleotide-diphospho-sugar transferases"/>
    <property type="match status" value="1"/>
</dbReference>
<keyword evidence="1" id="KW-1133">Transmembrane helix</keyword>
<proteinExistence type="predicted"/>
<dbReference type="PATRIC" id="fig|1562970.3.peg.298"/>
<dbReference type="Pfam" id="PF00535">
    <property type="entry name" value="Glycos_transf_2"/>
    <property type="match status" value="1"/>
</dbReference>
<evidence type="ECO:0000313" key="4">
    <source>
        <dbReference type="Proteomes" id="UP000032417"/>
    </source>
</evidence>
<protein>
    <recommendedName>
        <fullName evidence="2">Glycosyltransferase 2-like domain-containing protein</fullName>
    </recommendedName>
</protein>
<sequence>MEFIFSYIAQFSIYEWIMGAFLLFFFLILLCYNLTVYRKPYKYEMKREEISVDDSNLPGISVIISSKNDSVQLEKNLPFILEQDYPNFEVIVVNCGSTDETDTVLKAASLKYPRLYHTFIPPKADEINEKKLALTVGIKAAKYDYLLFTESYCRPCSSEWIREFGKQFTRGKDIILGYSNLLLPKKIMRGSFIRYDNLIHQIKFLSRAISRKPFMGTGRNMAYKKELFFSNKGFSSILGIDGGEDDLFINRIANKRNTDVVVSTKSITETDSVENFSTWRSFKSKHLYTKQLYKGFSHLFFGFENFSKYSFALLFISSILLSVYTTNYILLGSAILLFLLLLFIRISVINKNSKQFGSGKFNIRLLIFDLLQPISNQRFTKYANSRNRAILSVKKWYK</sequence>
<dbReference type="AlphaFoldDB" id="A0A098BWN7"/>
<dbReference type="OrthoDB" id="9800276at2"/>
<reference evidence="3 4" key="1">
    <citation type="submission" date="2014-08" db="EMBL/GenBank/DDBJ databases">
        <authorList>
            <person name="Wibberg D."/>
        </authorList>
    </citation>
    <scope>NUCLEOTIDE SEQUENCE [LARGE SCALE GENOMIC DNA]</scope>
    <source>
        <strain evidence="4">ING2-E5B</strain>
    </source>
</reference>
<evidence type="ECO:0000256" key="1">
    <source>
        <dbReference type="SAM" id="Phobius"/>
    </source>
</evidence>
<organism evidence="3 4">
    <name type="scientific">Fermentimonas caenicola</name>
    <dbReference type="NCBI Taxonomy" id="1562970"/>
    <lineage>
        <taxon>Bacteria</taxon>
        <taxon>Pseudomonadati</taxon>
        <taxon>Bacteroidota</taxon>
        <taxon>Bacteroidia</taxon>
        <taxon>Bacteroidales</taxon>
        <taxon>Dysgonomonadaceae</taxon>
        <taxon>Fermentimonas</taxon>
    </lineage>
</organism>
<name>A0A098BWN7_9BACT</name>
<evidence type="ECO:0000259" key="2">
    <source>
        <dbReference type="Pfam" id="PF00535"/>
    </source>
</evidence>
<dbReference type="InterPro" id="IPR050834">
    <property type="entry name" value="Glycosyltransf_2"/>
</dbReference>
<dbReference type="HOGENOM" id="CLU_055604_0_1_10"/>
<accession>A0A098BWN7</accession>
<dbReference type="PANTHER" id="PTHR43685:SF2">
    <property type="entry name" value="GLYCOSYLTRANSFERASE 2-LIKE DOMAIN-CONTAINING PROTEIN"/>
    <property type="match status" value="1"/>
</dbReference>
<dbReference type="PANTHER" id="PTHR43685">
    <property type="entry name" value="GLYCOSYLTRANSFERASE"/>
    <property type="match status" value="1"/>
</dbReference>
<gene>
    <name evidence="3" type="ORF">ING2E5B_0301</name>
</gene>
<feature type="transmembrane region" description="Helical" evidence="1">
    <location>
        <begin position="16"/>
        <end position="37"/>
    </location>
</feature>
<keyword evidence="1" id="KW-0472">Membrane</keyword>
<dbReference type="KEGG" id="pbt:ING2E5B_0301"/>
<dbReference type="EMBL" id="LN515532">
    <property type="protein sequence ID" value="CEA15070.1"/>
    <property type="molecule type" value="Genomic_DNA"/>
</dbReference>
<dbReference type="Gene3D" id="3.90.550.10">
    <property type="entry name" value="Spore Coat Polysaccharide Biosynthesis Protein SpsA, Chain A"/>
    <property type="match status" value="1"/>
</dbReference>
<feature type="transmembrane region" description="Helical" evidence="1">
    <location>
        <begin position="306"/>
        <end position="324"/>
    </location>
</feature>
<dbReference type="InterPro" id="IPR001173">
    <property type="entry name" value="Glyco_trans_2-like"/>
</dbReference>
<feature type="transmembrane region" description="Helical" evidence="1">
    <location>
        <begin position="330"/>
        <end position="348"/>
    </location>
</feature>